<dbReference type="AlphaFoldDB" id="A0A9Q0JCF1"/>
<evidence type="ECO:0000313" key="1">
    <source>
        <dbReference type="EMBL" id="KAJ4837526.1"/>
    </source>
</evidence>
<protein>
    <submittedName>
        <fullName evidence="1">Uncharacterized protein</fullName>
    </submittedName>
</protein>
<dbReference type="Proteomes" id="UP001141552">
    <property type="component" value="Unassembled WGS sequence"/>
</dbReference>
<reference evidence="1" key="2">
    <citation type="journal article" date="2023" name="Plants (Basel)">
        <title>Annotation of the Turnera subulata (Passifloraceae) Draft Genome Reveals the S-Locus Evolved after the Divergence of Turneroideae from Passifloroideae in a Stepwise Manner.</title>
        <authorList>
            <person name="Henning P.M."/>
            <person name="Roalson E.H."/>
            <person name="Mir W."/>
            <person name="McCubbin A.G."/>
            <person name="Shore J.S."/>
        </authorList>
    </citation>
    <scope>NUCLEOTIDE SEQUENCE</scope>
    <source>
        <strain evidence="1">F60SS</strain>
    </source>
</reference>
<keyword evidence="2" id="KW-1185">Reference proteome</keyword>
<reference evidence="1" key="1">
    <citation type="submission" date="2022-02" db="EMBL/GenBank/DDBJ databases">
        <authorList>
            <person name="Henning P.M."/>
            <person name="McCubbin A.G."/>
            <person name="Shore J.S."/>
        </authorList>
    </citation>
    <scope>NUCLEOTIDE SEQUENCE</scope>
    <source>
        <strain evidence="1">F60SS</strain>
        <tissue evidence="1">Leaves</tissue>
    </source>
</reference>
<evidence type="ECO:0000313" key="2">
    <source>
        <dbReference type="Proteomes" id="UP001141552"/>
    </source>
</evidence>
<gene>
    <name evidence="1" type="ORF">Tsubulata_022412</name>
</gene>
<accession>A0A9Q0JCF1</accession>
<sequence>MKILHKYLVEEKSTPFCPSMILFFIVCEQKLQVKIEGEGRDSWLRDLGTETCTLTPSIKQQSHQHATATWDVNDQDLFAFVYYHNNTPLHLSCMYSICA</sequence>
<name>A0A9Q0JCF1_9ROSI</name>
<comment type="caution">
    <text evidence="1">The sequence shown here is derived from an EMBL/GenBank/DDBJ whole genome shotgun (WGS) entry which is preliminary data.</text>
</comment>
<dbReference type="EMBL" id="JAKUCV010003814">
    <property type="protein sequence ID" value="KAJ4837526.1"/>
    <property type="molecule type" value="Genomic_DNA"/>
</dbReference>
<organism evidence="1 2">
    <name type="scientific">Turnera subulata</name>
    <dbReference type="NCBI Taxonomy" id="218843"/>
    <lineage>
        <taxon>Eukaryota</taxon>
        <taxon>Viridiplantae</taxon>
        <taxon>Streptophyta</taxon>
        <taxon>Embryophyta</taxon>
        <taxon>Tracheophyta</taxon>
        <taxon>Spermatophyta</taxon>
        <taxon>Magnoliopsida</taxon>
        <taxon>eudicotyledons</taxon>
        <taxon>Gunneridae</taxon>
        <taxon>Pentapetalae</taxon>
        <taxon>rosids</taxon>
        <taxon>fabids</taxon>
        <taxon>Malpighiales</taxon>
        <taxon>Passifloraceae</taxon>
        <taxon>Turnera</taxon>
    </lineage>
</organism>
<proteinExistence type="predicted"/>